<dbReference type="EMBL" id="LAZR01001144">
    <property type="protein sequence ID" value="KKN49924.1"/>
    <property type="molecule type" value="Genomic_DNA"/>
</dbReference>
<accession>A0A0F9R5C1</accession>
<reference evidence="1" key="1">
    <citation type="journal article" date="2015" name="Nature">
        <title>Complex archaea that bridge the gap between prokaryotes and eukaryotes.</title>
        <authorList>
            <person name="Spang A."/>
            <person name="Saw J.H."/>
            <person name="Jorgensen S.L."/>
            <person name="Zaremba-Niedzwiedzka K."/>
            <person name="Martijn J."/>
            <person name="Lind A.E."/>
            <person name="van Eijk R."/>
            <person name="Schleper C."/>
            <person name="Guy L."/>
            <person name="Ettema T.J."/>
        </authorList>
    </citation>
    <scope>NUCLEOTIDE SEQUENCE</scope>
</reference>
<name>A0A0F9R5C1_9ZZZZ</name>
<proteinExistence type="predicted"/>
<gene>
    <name evidence="1" type="ORF">LCGC14_0638090</name>
</gene>
<protein>
    <submittedName>
        <fullName evidence="1">Uncharacterized protein</fullName>
    </submittedName>
</protein>
<organism evidence="1">
    <name type="scientific">marine sediment metagenome</name>
    <dbReference type="NCBI Taxonomy" id="412755"/>
    <lineage>
        <taxon>unclassified sequences</taxon>
        <taxon>metagenomes</taxon>
        <taxon>ecological metagenomes</taxon>
    </lineage>
</organism>
<dbReference type="AlphaFoldDB" id="A0A0F9R5C1"/>
<evidence type="ECO:0000313" key="1">
    <source>
        <dbReference type="EMBL" id="KKN49924.1"/>
    </source>
</evidence>
<comment type="caution">
    <text evidence="1">The sequence shown here is derived from an EMBL/GenBank/DDBJ whole genome shotgun (WGS) entry which is preliminary data.</text>
</comment>
<feature type="non-terminal residue" evidence="1">
    <location>
        <position position="62"/>
    </location>
</feature>
<sequence length="62" mass="7160">MAYEIGDGNYQQRHETLVDMIEDAAQWYDYVIHEGRLDRDDMPRLDCDNITSVAQLQAAIDA</sequence>